<feature type="compositionally biased region" description="Acidic residues" evidence="1">
    <location>
        <begin position="324"/>
        <end position="340"/>
    </location>
</feature>
<feature type="compositionally biased region" description="Basic and acidic residues" evidence="1">
    <location>
        <begin position="440"/>
        <end position="450"/>
    </location>
</feature>
<feature type="compositionally biased region" description="Acidic residues" evidence="1">
    <location>
        <begin position="291"/>
        <end position="305"/>
    </location>
</feature>
<feature type="compositionally biased region" description="Acidic residues" evidence="1">
    <location>
        <begin position="261"/>
        <end position="274"/>
    </location>
</feature>
<proteinExistence type="predicted"/>
<comment type="caution">
    <text evidence="2">The sequence shown here is derived from an EMBL/GenBank/DDBJ whole genome shotgun (WGS) entry which is preliminary data.</text>
</comment>
<feature type="region of interest" description="Disordered" evidence="1">
    <location>
        <begin position="1"/>
        <end position="31"/>
    </location>
</feature>
<feature type="compositionally biased region" description="Low complexity" evidence="1">
    <location>
        <begin position="67"/>
        <end position="84"/>
    </location>
</feature>
<sequence length="514" mass="58665">MDYTPPAYTPRRRPFRHRPRRSLIANNSTNTVPSLSTDGLIASLGFSNPLTATTRAYTTATTSTATSNFTSNTTTAEISNSNSTSRRRNLHASSFDPDCPFSFQPPKKRRIEDYSRPQAGNKLMNLSLAYCDGGTYESERYRVGNMLADDESVYCTERYSCNVVLQHETKQPFTLEYLEIKAPPHGFTSPISEGVIAVTDEDFSPVVKKIASYRRTVPLKRRSRRRDARDEDDDSAELTYLTIRDMYRRQRQRRQERQRGEEEEQEEEEADDYADGERLTEFDVVAGYRGEEEDDDKDEEDDESGGYEVQEHGMEELSINVGESDGEEAVEGESDGDDETVTPATTAGSMPWPPSGSRRLPRATDTEDDNDAESGNQHDCPYEATGEEEEEEEEVEEVEGDGEPTDGDSSEYELRRWLLRNGTQERRIRRRRREEEAEAEAEKDSVESDGATHGEAYMRFQLRDNKTFIVFNPPRYCKYVVLKLWGSKIDNVDIQSILGYGFYGKRVFPAIEMR</sequence>
<dbReference type="AlphaFoldDB" id="A0AAV9WFF2"/>
<feature type="compositionally biased region" description="Acidic residues" evidence="1">
    <location>
        <begin position="385"/>
        <end position="411"/>
    </location>
</feature>
<feature type="region of interest" description="Disordered" evidence="1">
    <location>
        <begin position="252"/>
        <end position="413"/>
    </location>
</feature>
<keyword evidence="3" id="KW-1185">Reference proteome</keyword>
<protein>
    <submittedName>
        <fullName evidence="2">Uncharacterized protein</fullName>
    </submittedName>
</protein>
<evidence type="ECO:0000313" key="2">
    <source>
        <dbReference type="EMBL" id="KAK6506859.1"/>
    </source>
</evidence>
<name>A0AAV9WFF2_9PEZI</name>
<dbReference type="Proteomes" id="UP001370758">
    <property type="component" value="Unassembled WGS sequence"/>
</dbReference>
<gene>
    <name evidence="2" type="ORF">TWF481_005319</name>
</gene>
<evidence type="ECO:0000256" key="1">
    <source>
        <dbReference type="SAM" id="MobiDB-lite"/>
    </source>
</evidence>
<feature type="compositionally biased region" description="Basic residues" evidence="1">
    <location>
        <begin position="10"/>
        <end position="21"/>
    </location>
</feature>
<organism evidence="2 3">
    <name type="scientific">Arthrobotrys musiformis</name>
    <dbReference type="NCBI Taxonomy" id="47236"/>
    <lineage>
        <taxon>Eukaryota</taxon>
        <taxon>Fungi</taxon>
        <taxon>Dikarya</taxon>
        <taxon>Ascomycota</taxon>
        <taxon>Pezizomycotina</taxon>
        <taxon>Orbiliomycetes</taxon>
        <taxon>Orbiliales</taxon>
        <taxon>Orbiliaceae</taxon>
        <taxon>Arthrobotrys</taxon>
    </lineage>
</organism>
<reference evidence="2 3" key="1">
    <citation type="submission" date="2023-08" db="EMBL/GenBank/DDBJ databases">
        <authorList>
            <person name="Palmer J.M."/>
        </authorList>
    </citation>
    <scope>NUCLEOTIDE SEQUENCE [LARGE SCALE GENOMIC DNA]</scope>
    <source>
        <strain evidence="2 3">TWF481</strain>
    </source>
</reference>
<feature type="region of interest" description="Disordered" evidence="1">
    <location>
        <begin position="427"/>
        <end position="450"/>
    </location>
</feature>
<evidence type="ECO:0000313" key="3">
    <source>
        <dbReference type="Proteomes" id="UP001370758"/>
    </source>
</evidence>
<dbReference type="EMBL" id="JAVHJL010000003">
    <property type="protein sequence ID" value="KAK6506859.1"/>
    <property type="molecule type" value="Genomic_DNA"/>
</dbReference>
<accession>A0AAV9WFF2</accession>
<feature type="region of interest" description="Disordered" evidence="1">
    <location>
        <begin position="67"/>
        <end position="98"/>
    </location>
</feature>